<dbReference type="AlphaFoldDB" id="A0A9P4WX63"/>
<gene>
    <name evidence="1" type="ORF">E8E12_011009</name>
</gene>
<evidence type="ECO:0000313" key="1">
    <source>
        <dbReference type="EMBL" id="KAF3044471.1"/>
    </source>
</evidence>
<comment type="caution">
    <text evidence="1">The sequence shown here is derived from an EMBL/GenBank/DDBJ whole genome shotgun (WGS) entry which is preliminary data.</text>
</comment>
<dbReference type="OrthoDB" id="5410873at2759"/>
<accession>A0A9P4WX63</accession>
<keyword evidence="2" id="KW-1185">Reference proteome</keyword>
<proteinExistence type="predicted"/>
<dbReference type="EMBL" id="SWKV01000009">
    <property type="protein sequence ID" value="KAF3044471.1"/>
    <property type="molecule type" value="Genomic_DNA"/>
</dbReference>
<name>A0A9P4WX63_9PLEO</name>
<reference evidence="1" key="1">
    <citation type="submission" date="2019-04" db="EMBL/GenBank/DDBJ databases">
        <title>Sequencing of skin fungus with MAO and IRED activity.</title>
        <authorList>
            <person name="Marsaioli A.J."/>
            <person name="Bonatto J.M.C."/>
            <person name="Reis Junior O."/>
        </authorList>
    </citation>
    <scope>NUCLEOTIDE SEQUENCE</scope>
    <source>
        <strain evidence="1">28M1</strain>
    </source>
</reference>
<evidence type="ECO:0000313" key="2">
    <source>
        <dbReference type="Proteomes" id="UP000758155"/>
    </source>
</evidence>
<dbReference type="Proteomes" id="UP000758155">
    <property type="component" value="Unassembled WGS sequence"/>
</dbReference>
<protein>
    <submittedName>
        <fullName evidence="1">Uncharacterized protein</fullName>
    </submittedName>
</protein>
<sequence>MASIFSLSAELKLSIIEQLKLSAVEQIDLDLKSNSLIATPPRDIFSLSQNITLLNDEESGCFVSTILDSAVARHVRSLHYIGFKAMPDGQDFGREEALEEPSTEDFPASVDRVLSNLSGFPNLKRVTIQFACETTREEDDQEYGNSYYLFEEPEDSEDVLEAERTLLGGLESFKIKLRGGDNGAGWKINKLEGYLDFVSQLDTYFFKYLSNVKDFSFAATYDGPPGIGGGSNNTVLPLLGPHMPQLRSLSLGYTLAIP</sequence>
<organism evidence="1 2">
    <name type="scientific">Didymella heteroderae</name>
    <dbReference type="NCBI Taxonomy" id="1769908"/>
    <lineage>
        <taxon>Eukaryota</taxon>
        <taxon>Fungi</taxon>
        <taxon>Dikarya</taxon>
        <taxon>Ascomycota</taxon>
        <taxon>Pezizomycotina</taxon>
        <taxon>Dothideomycetes</taxon>
        <taxon>Pleosporomycetidae</taxon>
        <taxon>Pleosporales</taxon>
        <taxon>Pleosporineae</taxon>
        <taxon>Didymellaceae</taxon>
        <taxon>Didymella</taxon>
    </lineage>
</organism>